<comment type="caution">
    <text evidence="8">The sequence shown here is derived from an EMBL/GenBank/DDBJ whole genome shotgun (WGS) entry which is preliminary data.</text>
</comment>
<dbReference type="Pfam" id="PF00953">
    <property type="entry name" value="Glycos_transf_4"/>
    <property type="match status" value="1"/>
</dbReference>
<evidence type="ECO:0000256" key="6">
    <source>
        <dbReference type="ARBA" id="ARBA00023136"/>
    </source>
</evidence>
<feature type="transmembrane region" description="Helical" evidence="7">
    <location>
        <begin position="318"/>
        <end position="336"/>
    </location>
</feature>
<organism evidence="8 9">
    <name type="scientific">Autumnicola musiva</name>
    <dbReference type="NCBI Taxonomy" id="3075589"/>
    <lineage>
        <taxon>Bacteria</taxon>
        <taxon>Pseudomonadati</taxon>
        <taxon>Bacteroidota</taxon>
        <taxon>Flavobacteriia</taxon>
        <taxon>Flavobacteriales</taxon>
        <taxon>Flavobacteriaceae</taxon>
        <taxon>Autumnicola</taxon>
    </lineage>
</organism>
<sequence length="384" mass="42524">MNLLDQETILELFRAYYPYFVFSLFLGAFALTYYMIPKVLWVSNAKQLMASVNERSSHSVAVPTFGGVAFYLTFILILSVIQSLRLGYVGNHLIAGISILFMVGLKDDLVISTARVKLFGQLAAACFIVFSPELQLTNLYGFWGIYGIPAFIGYGLIALLIVALINAYNLIDGIDGLAAITGIVIAAVYGAIFYITGLPYYVLVCVSLAGILTAFLPFNFSRGRRKIFMGDSGSLVIGFILAFLTIKILVMEPEVSLFAQNYLPANRLLFIATVLFVPVFDTLRVMILRLVKRQSPFTADRNHAHHVLLDLGFSHPKASLCLATLNILVISIYVAFSNFMSHMWLSFLVVSLYAGSFLVFFLLKGKAALVARSGHRTQHFRDVA</sequence>
<proteinExistence type="predicted"/>
<keyword evidence="4 7" id="KW-0812">Transmembrane</keyword>
<feature type="transmembrane region" description="Helical" evidence="7">
    <location>
        <begin position="342"/>
        <end position="363"/>
    </location>
</feature>
<dbReference type="InterPro" id="IPR018480">
    <property type="entry name" value="PNAcMuramoyl-5peptid_Trfase_CS"/>
</dbReference>
<feature type="transmembrane region" description="Helical" evidence="7">
    <location>
        <begin position="16"/>
        <end position="36"/>
    </location>
</feature>
<feature type="transmembrane region" description="Helical" evidence="7">
    <location>
        <begin position="57"/>
        <end position="80"/>
    </location>
</feature>
<dbReference type="PANTHER" id="PTHR22926">
    <property type="entry name" value="PHOSPHO-N-ACETYLMURAMOYL-PENTAPEPTIDE-TRANSFERASE"/>
    <property type="match status" value="1"/>
</dbReference>
<dbReference type="InterPro" id="IPR000715">
    <property type="entry name" value="Glycosyl_transferase_4"/>
</dbReference>
<protein>
    <submittedName>
        <fullName evidence="8">MraY family glycosyltransferase</fullName>
        <ecNumber evidence="8">2.7.8.-</ecNumber>
    </submittedName>
</protein>
<dbReference type="RefSeq" id="WP_311504025.1">
    <property type="nucleotide sequence ID" value="NZ_JAVRHK010000011.1"/>
</dbReference>
<dbReference type="PANTHER" id="PTHR22926:SF3">
    <property type="entry name" value="UNDECAPRENYL-PHOSPHATE ALPHA-N-ACETYLGLUCOSAMINYL 1-PHOSPHATE TRANSFERASE"/>
    <property type="match status" value="1"/>
</dbReference>
<feature type="transmembrane region" description="Helical" evidence="7">
    <location>
        <begin position="177"/>
        <end position="195"/>
    </location>
</feature>
<dbReference type="EMBL" id="JAVRHK010000011">
    <property type="protein sequence ID" value="MDT0677681.1"/>
    <property type="molecule type" value="Genomic_DNA"/>
</dbReference>
<evidence type="ECO:0000256" key="2">
    <source>
        <dbReference type="ARBA" id="ARBA00022475"/>
    </source>
</evidence>
<feature type="transmembrane region" description="Helical" evidence="7">
    <location>
        <begin position="201"/>
        <end position="220"/>
    </location>
</feature>
<comment type="subcellular location">
    <subcellularLocation>
        <location evidence="1">Cell membrane</location>
        <topology evidence="1">Multi-pass membrane protein</topology>
    </subcellularLocation>
</comment>
<evidence type="ECO:0000256" key="4">
    <source>
        <dbReference type="ARBA" id="ARBA00022692"/>
    </source>
</evidence>
<reference evidence="8 9" key="1">
    <citation type="submission" date="2023-09" db="EMBL/GenBank/DDBJ databases">
        <authorList>
            <person name="Rey-Velasco X."/>
        </authorList>
    </citation>
    <scope>NUCLEOTIDE SEQUENCE [LARGE SCALE GENOMIC DNA]</scope>
    <source>
        <strain evidence="8 9">F117</strain>
    </source>
</reference>
<evidence type="ECO:0000256" key="1">
    <source>
        <dbReference type="ARBA" id="ARBA00004651"/>
    </source>
</evidence>
<dbReference type="Proteomes" id="UP001262582">
    <property type="component" value="Unassembled WGS sequence"/>
</dbReference>
<keyword evidence="2" id="KW-1003">Cell membrane</keyword>
<feature type="transmembrane region" description="Helical" evidence="7">
    <location>
        <begin position="232"/>
        <end position="250"/>
    </location>
</feature>
<name>A0ABU3D829_9FLAO</name>
<dbReference type="CDD" id="cd06853">
    <property type="entry name" value="GT_WecA_like"/>
    <property type="match status" value="1"/>
</dbReference>
<keyword evidence="5 7" id="KW-1133">Transmembrane helix</keyword>
<evidence type="ECO:0000256" key="5">
    <source>
        <dbReference type="ARBA" id="ARBA00022989"/>
    </source>
</evidence>
<dbReference type="GO" id="GO:0016740">
    <property type="term" value="F:transferase activity"/>
    <property type="evidence" value="ECO:0007669"/>
    <property type="project" value="UniProtKB-KW"/>
</dbReference>
<keyword evidence="3 8" id="KW-0808">Transferase</keyword>
<accession>A0ABU3D829</accession>
<feature type="transmembrane region" description="Helical" evidence="7">
    <location>
        <begin position="140"/>
        <end position="165"/>
    </location>
</feature>
<feature type="transmembrane region" description="Helical" evidence="7">
    <location>
        <begin position="86"/>
        <end position="104"/>
    </location>
</feature>
<keyword evidence="6 7" id="KW-0472">Membrane</keyword>
<evidence type="ECO:0000256" key="7">
    <source>
        <dbReference type="SAM" id="Phobius"/>
    </source>
</evidence>
<evidence type="ECO:0000313" key="8">
    <source>
        <dbReference type="EMBL" id="MDT0677681.1"/>
    </source>
</evidence>
<feature type="transmembrane region" description="Helical" evidence="7">
    <location>
        <begin position="116"/>
        <end position="134"/>
    </location>
</feature>
<keyword evidence="9" id="KW-1185">Reference proteome</keyword>
<dbReference type="EC" id="2.7.8.-" evidence="8"/>
<evidence type="ECO:0000256" key="3">
    <source>
        <dbReference type="ARBA" id="ARBA00022679"/>
    </source>
</evidence>
<feature type="transmembrane region" description="Helical" evidence="7">
    <location>
        <begin position="270"/>
        <end position="291"/>
    </location>
</feature>
<dbReference type="PROSITE" id="PS01348">
    <property type="entry name" value="MRAY_2"/>
    <property type="match status" value="1"/>
</dbReference>
<evidence type="ECO:0000313" key="9">
    <source>
        <dbReference type="Proteomes" id="UP001262582"/>
    </source>
</evidence>
<gene>
    <name evidence="8" type="ORF">RM539_13930</name>
</gene>